<feature type="compositionally biased region" description="Basic and acidic residues" evidence="9">
    <location>
        <begin position="619"/>
        <end position="633"/>
    </location>
</feature>
<dbReference type="PROSITE" id="PS51195">
    <property type="entry name" value="Q_MOTIF"/>
    <property type="match status" value="1"/>
</dbReference>
<evidence type="ECO:0000256" key="2">
    <source>
        <dbReference type="ARBA" id="ARBA00022741"/>
    </source>
</evidence>
<evidence type="ECO:0000256" key="6">
    <source>
        <dbReference type="ARBA" id="ARBA00047984"/>
    </source>
</evidence>
<evidence type="ECO:0000313" key="13">
    <source>
        <dbReference type="EMBL" id="JAB56381.1"/>
    </source>
</evidence>
<dbReference type="PROSITE" id="PS51194">
    <property type="entry name" value="HELICASE_CTER"/>
    <property type="match status" value="1"/>
</dbReference>
<dbReference type="SMART" id="SM00487">
    <property type="entry name" value="DEXDc"/>
    <property type="match status" value="1"/>
</dbReference>
<evidence type="ECO:0000256" key="9">
    <source>
        <dbReference type="SAM" id="MobiDB-lite"/>
    </source>
</evidence>
<dbReference type="InterPro" id="IPR001650">
    <property type="entry name" value="Helicase_C-like"/>
</dbReference>
<evidence type="ECO:0000259" key="12">
    <source>
        <dbReference type="PROSITE" id="PS51195"/>
    </source>
</evidence>
<dbReference type="InterPro" id="IPR014014">
    <property type="entry name" value="RNA_helicase_DEAD_Q_motif"/>
</dbReference>
<keyword evidence="2 8" id="KW-0547">Nucleotide-binding</keyword>
<feature type="non-terminal residue" evidence="13">
    <location>
        <position position="1"/>
    </location>
</feature>
<dbReference type="AlphaFoldDB" id="U5EVA7"/>
<feature type="domain" description="DEAD-box RNA helicase Q" evidence="12">
    <location>
        <begin position="77"/>
        <end position="105"/>
    </location>
</feature>
<name>U5EVA7_9DIPT</name>
<dbReference type="PROSITE" id="PS00039">
    <property type="entry name" value="DEAD_ATP_HELICASE"/>
    <property type="match status" value="1"/>
</dbReference>
<evidence type="ECO:0000256" key="3">
    <source>
        <dbReference type="ARBA" id="ARBA00022801"/>
    </source>
</evidence>
<dbReference type="SUPFAM" id="SSF52540">
    <property type="entry name" value="P-loop containing nucleoside triphosphate hydrolases"/>
    <property type="match status" value="1"/>
</dbReference>
<proteinExistence type="evidence at transcript level"/>
<dbReference type="EC" id="3.6.4.13" evidence="1"/>
<dbReference type="Gene3D" id="3.40.50.300">
    <property type="entry name" value="P-loop containing nucleotide triphosphate hydrolases"/>
    <property type="match status" value="2"/>
</dbReference>
<evidence type="ECO:0000256" key="7">
    <source>
        <dbReference type="PROSITE-ProRule" id="PRU00552"/>
    </source>
</evidence>
<accession>U5EVA7</accession>
<dbReference type="EMBL" id="GANO01003490">
    <property type="protein sequence ID" value="JAB56381.1"/>
    <property type="molecule type" value="mRNA"/>
</dbReference>
<feature type="short sequence motif" description="Q motif" evidence="7">
    <location>
        <begin position="77"/>
        <end position="105"/>
    </location>
</feature>
<dbReference type="PANTHER" id="PTHR47958">
    <property type="entry name" value="ATP-DEPENDENT RNA HELICASE DBP3"/>
    <property type="match status" value="1"/>
</dbReference>
<protein>
    <recommendedName>
        <fullName evidence="1">RNA helicase</fullName>
        <ecNumber evidence="1">3.6.4.13</ecNumber>
    </recommendedName>
</protein>
<dbReference type="FunFam" id="3.40.50.300:FF:000008">
    <property type="entry name" value="ATP-dependent RNA helicase RhlB"/>
    <property type="match status" value="1"/>
</dbReference>
<feature type="domain" description="Helicase C-terminal" evidence="11">
    <location>
        <begin position="310"/>
        <end position="457"/>
    </location>
</feature>
<dbReference type="GO" id="GO:0003676">
    <property type="term" value="F:nucleic acid binding"/>
    <property type="evidence" value="ECO:0007669"/>
    <property type="project" value="InterPro"/>
</dbReference>
<evidence type="ECO:0000256" key="1">
    <source>
        <dbReference type="ARBA" id="ARBA00012552"/>
    </source>
</evidence>
<feature type="compositionally biased region" description="Basic and acidic residues" evidence="9">
    <location>
        <begin position="661"/>
        <end position="699"/>
    </location>
</feature>
<comment type="similarity">
    <text evidence="8">Belongs to the DEAD box helicase family.</text>
</comment>
<dbReference type="GO" id="GO:0031047">
    <property type="term" value="P:regulatory ncRNA-mediated gene silencing"/>
    <property type="evidence" value="ECO:0007669"/>
    <property type="project" value="UniProtKB-ARBA"/>
</dbReference>
<dbReference type="GO" id="GO:0016787">
    <property type="term" value="F:hydrolase activity"/>
    <property type="evidence" value="ECO:0007669"/>
    <property type="project" value="UniProtKB-KW"/>
</dbReference>
<feature type="compositionally biased region" description="Basic residues" evidence="9">
    <location>
        <begin position="563"/>
        <end position="579"/>
    </location>
</feature>
<dbReference type="SMART" id="SM00490">
    <property type="entry name" value="HELICc"/>
    <property type="match status" value="1"/>
</dbReference>
<dbReference type="FunFam" id="3.40.50.300:FF:000079">
    <property type="entry name" value="probable ATP-dependent RNA helicase DDX17"/>
    <property type="match status" value="1"/>
</dbReference>
<feature type="region of interest" description="Disordered" evidence="9">
    <location>
        <begin position="476"/>
        <end position="699"/>
    </location>
</feature>
<dbReference type="Pfam" id="PF00271">
    <property type="entry name" value="Helicase_C"/>
    <property type="match status" value="1"/>
</dbReference>
<dbReference type="InterPro" id="IPR011545">
    <property type="entry name" value="DEAD/DEAH_box_helicase_dom"/>
</dbReference>
<dbReference type="GO" id="GO:0003724">
    <property type="term" value="F:RNA helicase activity"/>
    <property type="evidence" value="ECO:0007669"/>
    <property type="project" value="UniProtKB-EC"/>
</dbReference>
<evidence type="ECO:0000259" key="11">
    <source>
        <dbReference type="PROSITE" id="PS51194"/>
    </source>
</evidence>
<keyword evidence="3 8" id="KW-0378">Hydrolase</keyword>
<evidence type="ECO:0000256" key="4">
    <source>
        <dbReference type="ARBA" id="ARBA00022806"/>
    </source>
</evidence>
<feature type="compositionally biased region" description="Basic residues" evidence="9">
    <location>
        <begin position="506"/>
        <end position="520"/>
    </location>
</feature>
<keyword evidence="5 8" id="KW-0067">ATP-binding</keyword>
<sequence length="699" mass="81862">RDRQMRPKRFQPEGRYDVGRALDLRHPNWDLIHLERVNFNFYDPTKAVYSRSLEEIEEWRESREITLKGRDIPKPILTFQESGFPKKIIDNLYDNGYTAPTTIQSQSWPIALTGRDMIGIAKTGSGKTLSYLLPAFMHVINQTRAKKSPICLILSPTRELAQQIKQVADDFGRAFGIKSACIFGGSGKIRQANELLYGNVEIVIATPGRLIDFLVMDKTNLRHCSYLVIDEADRMLDMGFEPQIQKIVEQVRPDRQTLMFSATWPEVVMTLAKEYLKNSIQLNIGSLKLAANHNILQIIDVCLENEKEAKLSILLREIMAEKECKTIIFIETKRRVNDITRKMKEDGWPAVCIHGDKSQTERDSVLTSFRHGKYPILIATDVAARGLDVEDIKFVINFDFPTTSEDYIHRIGRTGRCNKTGTAYTFFTPSNVQHAPNLIDVLREAKQFINPKLLEMAKEAKHTKLKGYQLIKDNRNHYNRINNSRSKSGSYERERVSEKVSTNVSKPKRRHSYSRSRSRSRSVEKHRTRERSNDRHQEYVSNSKSYYEDKQYQSSRTSSTSNSHRHHHHHHHHRHRHHQQPQQQQQPEEQKLTSYYNNKVNYRDEDSVGNYSRSRSRSKNRDRQKFVRDRYDSVPKPPAARPSRSRSPYYEKNNGNNHYSSKFERYDRSRSPFERTSENNKSYRYERKMTSSDRYSKYN</sequence>
<dbReference type="GO" id="GO:0005524">
    <property type="term" value="F:ATP binding"/>
    <property type="evidence" value="ECO:0007669"/>
    <property type="project" value="UniProtKB-KW"/>
</dbReference>
<dbReference type="InterPro" id="IPR027417">
    <property type="entry name" value="P-loop_NTPase"/>
</dbReference>
<comment type="catalytic activity">
    <reaction evidence="6">
        <text>ATP + H2O = ADP + phosphate + H(+)</text>
        <dbReference type="Rhea" id="RHEA:13065"/>
        <dbReference type="ChEBI" id="CHEBI:15377"/>
        <dbReference type="ChEBI" id="CHEBI:15378"/>
        <dbReference type="ChEBI" id="CHEBI:30616"/>
        <dbReference type="ChEBI" id="CHEBI:43474"/>
        <dbReference type="ChEBI" id="CHEBI:456216"/>
        <dbReference type="EC" id="3.6.4.13"/>
    </reaction>
</comment>
<feature type="compositionally biased region" description="Polar residues" evidence="9">
    <location>
        <begin position="479"/>
        <end position="489"/>
    </location>
</feature>
<evidence type="ECO:0000256" key="5">
    <source>
        <dbReference type="ARBA" id="ARBA00022840"/>
    </source>
</evidence>
<evidence type="ECO:0000259" key="10">
    <source>
        <dbReference type="PROSITE" id="PS51192"/>
    </source>
</evidence>
<dbReference type="InterPro" id="IPR000629">
    <property type="entry name" value="RNA-helicase_DEAD-box_CS"/>
</dbReference>
<reference evidence="13" key="1">
    <citation type="journal article" date="2014" name="Insect Biochem. Mol. Biol.">
        <title>An insight into the sialome of the frog biting fly, Corethrella appendiculata.</title>
        <authorList>
            <person name="Ribeiro J.M.C."/>
            <person name="Chagas A.C."/>
            <person name="Pham V.M."/>
            <person name="Lounibos L.P."/>
            <person name="Calvo E."/>
        </authorList>
    </citation>
    <scope>NUCLEOTIDE SEQUENCE</scope>
    <source>
        <tissue evidence="13">Salivary glands</tissue>
    </source>
</reference>
<evidence type="ECO:0000256" key="8">
    <source>
        <dbReference type="RuleBase" id="RU000492"/>
    </source>
</evidence>
<feature type="compositionally biased region" description="Basic and acidic residues" evidence="9">
    <location>
        <begin position="521"/>
        <end position="538"/>
    </location>
</feature>
<dbReference type="PROSITE" id="PS51192">
    <property type="entry name" value="HELICASE_ATP_BIND_1"/>
    <property type="match status" value="1"/>
</dbReference>
<keyword evidence="4 8" id="KW-0347">Helicase</keyword>
<dbReference type="InterPro" id="IPR014001">
    <property type="entry name" value="Helicase_ATP-bd"/>
</dbReference>
<dbReference type="Pfam" id="PF00270">
    <property type="entry name" value="DEAD"/>
    <property type="match status" value="1"/>
</dbReference>
<dbReference type="CDD" id="cd18787">
    <property type="entry name" value="SF2_C_DEAD"/>
    <property type="match status" value="1"/>
</dbReference>
<feature type="domain" description="Helicase ATP-binding" evidence="10">
    <location>
        <begin position="108"/>
        <end position="282"/>
    </location>
</feature>
<organism evidence="13">
    <name type="scientific">Corethrella appendiculata</name>
    <dbReference type="NCBI Taxonomy" id="1370023"/>
    <lineage>
        <taxon>Eukaryota</taxon>
        <taxon>Metazoa</taxon>
        <taxon>Ecdysozoa</taxon>
        <taxon>Arthropoda</taxon>
        <taxon>Hexapoda</taxon>
        <taxon>Insecta</taxon>
        <taxon>Pterygota</taxon>
        <taxon>Neoptera</taxon>
        <taxon>Endopterygota</taxon>
        <taxon>Diptera</taxon>
        <taxon>Nematocera</taxon>
        <taxon>Culicoidea</taxon>
        <taxon>Chaoboridae</taxon>
        <taxon>Corethrella</taxon>
    </lineage>
</organism>